<dbReference type="InterPro" id="IPR002938">
    <property type="entry name" value="FAD-bd"/>
</dbReference>
<evidence type="ECO:0000256" key="2">
    <source>
        <dbReference type="ARBA" id="ARBA00022630"/>
    </source>
</evidence>
<dbReference type="PANTHER" id="PTHR13789:SF318">
    <property type="entry name" value="GERANYLGERANYL DIPHOSPHATE REDUCTASE"/>
    <property type="match status" value="1"/>
</dbReference>
<evidence type="ECO:0000256" key="1">
    <source>
        <dbReference type="ARBA" id="ARBA00001974"/>
    </source>
</evidence>
<keyword evidence="3" id="KW-0274">FAD</keyword>
<keyword evidence="5 7" id="KW-0503">Monooxygenase</keyword>
<keyword evidence="4" id="KW-0560">Oxidoreductase</keyword>
<dbReference type="Proteomes" id="UP000005952">
    <property type="component" value="Chromosome"/>
</dbReference>
<feature type="domain" description="FAD-binding" evidence="6">
    <location>
        <begin position="7"/>
        <end position="350"/>
    </location>
</feature>
<organism evidence="7 8">
    <name type="scientific">Hyphomicrobium denitrificans 1NES1</name>
    <dbReference type="NCBI Taxonomy" id="670307"/>
    <lineage>
        <taxon>Bacteria</taxon>
        <taxon>Pseudomonadati</taxon>
        <taxon>Pseudomonadota</taxon>
        <taxon>Alphaproteobacteria</taxon>
        <taxon>Hyphomicrobiales</taxon>
        <taxon>Hyphomicrobiaceae</taxon>
        <taxon>Hyphomicrobium</taxon>
    </lineage>
</organism>
<evidence type="ECO:0000256" key="4">
    <source>
        <dbReference type="ARBA" id="ARBA00023002"/>
    </source>
</evidence>
<evidence type="ECO:0000313" key="8">
    <source>
        <dbReference type="Proteomes" id="UP000005952"/>
    </source>
</evidence>
<keyword evidence="8" id="KW-1185">Reference proteome</keyword>
<proteinExistence type="predicted"/>
<protein>
    <submittedName>
        <fullName evidence="7">FAD-binding monooxygenase protein</fullName>
    </submittedName>
</protein>
<comment type="cofactor">
    <cofactor evidence="1">
        <name>FAD</name>
        <dbReference type="ChEBI" id="CHEBI:57692"/>
    </cofactor>
</comment>
<evidence type="ECO:0000259" key="6">
    <source>
        <dbReference type="Pfam" id="PF01494"/>
    </source>
</evidence>
<sequence>MSTKPSRVAIAGGGIGGIATALALSEHGIASEVYERRAAFPEEGAGIQIGPNGTRILQRLGVAELLESRAATPDALSVREGKTGHELTRLPLGTWIAERHGTPYWTAHRKDLHWALRERAEATPLIELRTGVEIVSFATQNESVRATSSDGEILNASALVCADGLWSNLRNEVASGAGPQPVGKAAFRCVIPADDLVAELTPNAVHIWLAPGAHVVHYPVNAGRDIALIVVADDPLRDPGWDTSASAETVREKVCNFAHPLQALVAKADDWRCWSLYTMSPLDRWSNGRAVLLGDAAHPVLPFLAQGAVLALEDAMMLAASLDDGRNNIESSLRSYELARRPRARRVAEASQQNGRIYHMAGAAGLARNMTMRLAPPARVMAGFDWLYGWRL</sequence>
<dbReference type="KEGG" id="hdt:HYPDE_22848"/>
<reference evidence="7 8" key="1">
    <citation type="journal article" date="2013" name="Genome Announc.">
        <title>Genome sequences for three denitrifying bacterial strains isolated from a uranium- and nitrate-contaminated subsurface environment.</title>
        <authorList>
            <person name="Venkatramanan R."/>
            <person name="Prakash O."/>
            <person name="Woyke T."/>
            <person name="Chain P."/>
            <person name="Goodwin L.A."/>
            <person name="Watson D."/>
            <person name="Brooks S."/>
            <person name="Kostka J.E."/>
            <person name="Green S.J."/>
        </authorList>
    </citation>
    <scope>NUCLEOTIDE SEQUENCE [LARGE SCALE GENOMIC DNA]</scope>
    <source>
        <strain evidence="7 8">1NES1</strain>
    </source>
</reference>
<accession>N0B6T7</accession>
<dbReference type="PANTHER" id="PTHR13789">
    <property type="entry name" value="MONOOXYGENASE"/>
    <property type="match status" value="1"/>
</dbReference>
<dbReference type="GO" id="GO:0071949">
    <property type="term" value="F:FAD binding"/>
    <property type="evidence" value="ECO:0007669"/>
    <property type="project" value="InterPro"/>
</dbReference>
<gene>
    <name evidence="7" type="ORF">HYPDE_22848</name>
</gene>
<keyword evidence="2" id="KW-0285">Flavoprotein</keyword>
<dbReference type="EMBL" id="CP005587">
    <property type="protein sequence ID" value="AGK56256.1"/>
    <property type="molecule type" value="Genomic_DNA"/>
</dbReference>
<dbReference type="PRINTS" id="PR00420">
    <property type="entry name" value="RNGMNOXGNASE"/>
</dbReference>
<name>N0B6T7_9HYPH</name>
<dbReference type="InterPro" id="IPR036188">
    <property type="entry name" value="FAD/NAD-bd_sf"/>
</dbReference>
<evidence type="ECO:0000256" key="5">
    <source>
        <dbReference type="ARBA" id="ARBA00023033"/>
    </source>
</evidence>
<dbReference type="AlphaFoldDB" id="N0B6T7"/>
<dbReference type="eggNOG" id="COG0654">
    <property type="taxonomic scope" value="Bacteria"/>
</dbReference>
<dbReference type="OrthoDB" id="4230779at2"/>
<dbReference type="SUPFAM" id="SSF51905">
    <property type="entry name" value="FAD/NAD(P)-binding domain"/>
    <property type="match status" value="1"/>
</dbReference>
<dbReference type="HOGENOM" id="CLU_009665_19_3_5"/>
<dbReference type="GO" id="GO:0004497">
    <property type="term" value="F:monooxygenase activity"/>
    <property type="evidence" value="ECO:0007669"/>
    <property type="project" value="UniProtKB-KW"/>
</dbReference>
<dbReference type="InterPro" id="IPR050493">
    <property type="entry name" value="FAD-dep_Monooxygenase_BioMet"/>
</dbReference>
<dbReference type="SUPFAM" id="SSF54373">
    <property type="entry name" value="FAD-linked reductases, C-terminal domain"/>
    <property type="match status" value="1"/>
</dbReference>
<evidence type="ECO:0000256" key="3">
    <source>
        <dbReference type="ARBA" id="ARBA00022827"/>
    </source>
</evidence>
<dbReference type="Gene3D" id="3.50.50.60">
    <property type="entry name" value="FAD/NAD(P)-binding domain"/>
    <property type="match status" value="1"/>
</dbReference>
<evidence type="ECO:0000313" key="7">
    <source>
        <dbReference type="EMBL" id="AGK56256.1"/>
    </source>
</evidence>
<dbReference type="Pfam" id="PF01494">
    <property type="entry name" value="FAD_binding_3"/>
    <property type="match status" value="1"/>
</dbReference>
<dbReference type="STRING" id="670307.HYPDE_22848"/>